<organism evidence="11 12">
    <name type="scientific">Microlunatus soli</name>
    <dbReference type="NCBI Taxonomy" id="630515"/>
    <lineage>
        <taxon>Bacteria</taxon>
        <taxon>Bacillati</taxon>
        <taxon>Actinomycetota</taxon>
        <taxon>Actinomycetes</taxon>
        <taxon>Propionibacteriales</taxon>
        <taxon>Propionibacteriaceae</taxon>
        <taxon>Microlunatus</taxon>
    </lineage>
</organism>
<evidence type="ECO:0000256" key="1">
    <source>
        <dbReference type="ARBA" id="ARBA00012513"/>
    </source>
</evidence>
<dbReference type="PROSITE" id="PS50011">
    <property type="entry name" value="PROTEIN_KINASE_DOM"/>
    <property type="match status" value="1"/>
</dbReference>
<evidence type="ECO:0000256" key="3">
    <source>
        <dbReference type="ARBA" id="ARBA00022679"/>
    </source>
</evidence>
<dbReference type="InterPro" id="IPR008271">
    <property type="entry name" value="Ser/Thr_kinase_AS"/>
</dbReference>
<keyword evidence="2 11" id="KW-0723">Serine/threonine-protein kinase</keyword>
<dbReference type="GO" id="GO:0004674">
    <property type="term" value="F:protein serine/threonine kinase activity"/>
    <property type="evidence" value="ECO:0007669"/>
    <property type="project" value="UniProtKB-KW"/>
</dbReference>
<keyword evidence="9" id="KW-0472">Membrane</keyword>
<dbReference type="SMART" id="SM00220">
    <property type="entry name" value="S_TKc"/>
    <property type="match status" value="1"/>
</dbReference>
<proteinExistence type="predicted"/>
<dbReference type="OrthoDB" id="9769043at2"/>
<dbReference type="Gene3D" id="3.30.200.20">
    <property type="entry name" value="Phosphorylase Kinase, domain 1"/>
    <property type="match status" value="1"/>
</dbReference>
<protein>
    <recommendedName>
        <fullName evidence="1">non-specific serine/threonine protein kinase</fullName>
        <ecNumber evidence="1">2.7.11.1</ecNumber>
    </recommendedName>
</protein>
<dbReference type="PANTHER" id="PTHR43289:SF6">
    <property type="entry name" value="SERINE_THREONINE-PROTEIN KINASE NEKL-3"/>
    <property type="match status" value="1"/>
</dbReference>
<feature type="compositionally biased region" description="Basic and acidic residues" evidence="8">
    <location>
        <begin position="280"/>
        <end position="303"/>
    </location>
</feature>
<feature type="region of interest" description="Disordered" evidence="8">
    <location>
        <begin position="265"/>
        <end position="320"/>
    </location>
</feature>
<dbReference type="PROSITE" id="PS00108">
    <property type="entry name" value="PROTEIN_KINASE_ST"/>
    <property type="match status" value="1"/>
</dbReference>
<dbReference type="SUPFAM" id="SSF56112">
    <property type="entry name" value="Protein kinase-like (PK-like)"/>
    <property type="match status" value="1"/>
</dbReference>
<keyword evidence="4 7" id="KW-0547">Nucleotide-binding</keyword>
<dbReference type="RefSeq" id="WP_157683553.1">
    <property type="nucleotide sequence ID" value="NZ_LT629772.1"/>
</dbReference>
<dbReference type="InterPro" id="IPR011009">
    <property type="entry name" value="Kinase-like_dom_sf"/>
</dbReference>
<dbReference type="STRING" id="630515.SAMN04489812_3766"/>
<feature type="domain" description="Protein kinase" evidence="10">
    <location>
        <begin position="7"/>
        <end position="265"/>
    </location>
</feature>
<dbReference type="CDD" id="cd14014">
    <property type="entry name" value="STKc_PknB_like"/>
    <property type="match status" value="1"/>
</dbReference>
<dbReference type="PROSITE" id="PS00107">
    <property type="entry name" value="PROTEIN_KINASE_ATP"/>
    <property type="match status" value="1"/>
</dbReference>
<feature type="binding site" evidence="7">
    <location>
        <position position="36"/>
    </location>
    <ligand>
        <name>ATP</name>
        <dbReference type="ChEBI" id="CHEBI:30616"/>
    </ligand>
</feature>
<dbReference type="GO" id="GO:0005524">
    <property type="term" value="F:ATP binding"/>
    <property type="evidence" value="ECO:0007669"/>
    <property type="project" value="UniProtKB-UniRule"/>
</dbReference>
<keyword evidence="5 11" id="KW-0418">Kinase</keyword>
<dbReference type="Pfam" id="PF00069">
    <property type="entry name" value="Pkinase"/>
    <property type="match status" value="1"/>
</dbReference>
<evidence type="ECO:0000256" key="6">
    <source>
        <dbReference type="ARBA" id="ARBA00022840"/>
    </source>
</evidence>
<dbReference type="InterPro" id="IPR000719">
    <property type="entry name" value="Prot_kinase_dom"/>
</dbReference>
<keyword evidence="9" id="KW-1133">Transmembrane helix</keyword>
<dbReference type="Proteomes" id="UP000199103">
    <property type="component" value="Chromosome I"/>
</dbReference>
<evidence type="ECO:0000256" key="8">
    <source>
        <dbReference type="SAM" id="MobiDB-lite"/>
    </source>
</evidence>
<evidence type="ECO:0000259" key="10">
    <source>
        <dbReference type="PROSITE" id="PS50011"/>
    </source>
</evidence>
<gene>
    <name evidence="11" type="ORF">SAMN04489812_3766</name>
</gene>
<dbReference type="EMBL" id="LT629772">
    <property type="protein sequence ID" value="SDS99568.1"/>
    <property type="molecule type" value="Genomic_DNA"/>
</dbReference>
<sequence>MDVVGRYRVERRIGAGAFSTVWLAYDDALAIPVAIKLLSDNWVEHADVRSRFLDEARLLRRISNPGIIGVHDIGRLADGRDYFVMDYADGGTVADLCEQPVPVDTALRLGADIAHAVGRLHENGVLHRDLKPANVLLASKDGQRRPVLADLGTAKRLAEASGLTLTAGTPAYMAPEQAKGLGLDERTDVYGVAAVCYRMIVGDVPYPGESVTEIANRPPDRHPAVSLDDRGLPAGVAALLIDGLATDPDRRPESADALAARLDALTAPASDPAGGPGPQRRTDQERRADPDRPYRPTELRHAGSTDPRAAETVPSRDSGAVVAGGARALAPRATAAGAVALVIAVATWLALSLLLGR</sequence>
<feature type="transmembrane region" description="Helical" evidence="9">
    <location>
        <begin position="335"/>
        <end position="355"/>
    </location>
</feature>
<dbReference type="InterPro" id="IPR017441">
    <property type="entry name" value="Protein_kinase_ATP_BS"/>
</dbReference>
<dbReference type="EC" id="2.7.11.1" evidence="1"/>
<evidence type="ECO:0000256" key="5">
    <source>
        <dbReference type="ARBA" id="ARBA00022777"/>
    </source>
</evidence>
<evidence type="ECO:0000256" key="7">
    <source>
        <dbReference type="PROSITE-ProRule" id="PRU10141"/>
    </source>
</evidence>
<keyword evidence="6 7" id="KW-0067">ATP-binding</keyword>
<dbReference type="AlphaFoldDB" id="A0A1H1WQI5"/>
<accession>A0A1H1WQI5</accession>
<keyword evidence="12" id="KW-1185">Reference proteome</keyword>
<keyword evidence="3" id="KW-0808">Transferase</keyword>
<dbReference type="PANTHER" id="PTHR43289">
    <property type="entry name" value="MITOGEN-ACTIVATED PROTEIN KINASE KINASE KINASE 20-RELATED"/>
    <property type="match status" value="1"/>
</dbReference>
<evidence type="ECO:0000256" key="4">
    <source>
        <dbReference type="ARBA" id="ARBA00022741"/>
    </source>
</evidence>
<keyword evidence="9" id="KW-0812">Transmembrane</keyword>
<dbReference type="Gene3D" id="1.10.510.10">
    <property type="entry name" value="Transferase(Phosphotransferase) domain 1"/>
    <property type="match status" value="1"/>
</dbReference>
<name>A0A1H1WQI5_9ACTN</name>
<evidence type="ECO:0000313" key="11">
    <source>
        <dbReference type="EMBL" id="SDS99568.1"/>
    </source>
</evidence>
<evidence type="ECO:0000256" key="2">
    <source>
        <dbReference type="ARBA" id="ARBA00022527"/>
    </source>
</evidence>
<evidence type="ECO:0000313" key="12">
    <source>
        <dbReference type="Proteomes" id="UP000199103"/>
    </source>
</evidence>
<evidence type="ECO:0000256" key="9">
    <source>
        <dbReference type="SAM" id="Phobius"/>
    </source>
</evidence>
<reference evidence="11 12" key="1">
    <citation type="submission" date="2016-10" db="EMBL/GenBank/DDBJ databases">
        <authorList>
            <person name="de Groot N.N."/>
        </authorList>
    </citation>
    <scope>NUCLEOTIDE SEQUENCE [LARGE SCALE GENOMIC DNA]</scope>
    <source>
        <strain evidence="11 12">DSM 21800</strain>
    </source>
</reference>